<dbReference type="Proteomes" id="UP000219338">
    <property type="component" value="Unassembled WGS sequence"/>
</dbReference>
<dbReference type="GO" id="GO:0016491">
    <property type="term" value="F:oxidoreductase activity"/>
    <property type="evidence" value="ECO:0007669"/>
    <property type="project" value="InterPro"/>
</dbReference>
<evidence type="ECO:0000256" key="1">
    <source>
        <dbReference type="ARBA" id="ARBA00004477"/>
    </source>
</evidence>
<evidence type="ECO:0000256" key="5">
    <source>
        <dbReference type="ARBA" id="ARBA00023136"/>
    </source>
</evidence>
<dbReference type="Gene3D" id="1.10.1280.10">
    <property type="entry name" value="Di-copper center containing domain from catechol oxidase"/>
    <property type="match status" value="1"/>
</dbReference>
<evidence type="ECO:0000313" key="8">
    <source>
        <dbReference type="EMBL" id="SJK97215.1"/>
    </source>
</evidence>
<evidence type="ECO:0000259" key="7">
    <source>
        <dbReference type="Pfam" id="PF00264"/>
    </source>
</evidence>
<evidence type="ECO:0000256" key="4">
    <source>
        <dbReference type="ARBA" id="ARBA00022989"/>
    </source>
</evidence>
<evidence type="ECO:0000313" key="9">
    <source>
        <dbReference type="Proteomes" id="UP000219338"/>
    </source>
</evidence>
<feature type="domain" description="Tyrosinase copper-binding" evidence="7">
    <location>
        <begin position="1"/>
        <end position="129"/>
    </location>
</feature>
<dbReference type="Pfam" id="PF11779">
    <property type="entry name" value="SPT_ssu-like"/>
    <property type="match status" value="1"/>
</dbReference>
<keyword evidence="3" id="KW-0256">Endoplasmic reticulum</keyword>
<evidence type="ECO:0000256" key="2">
    <source>
        <dbReference type="ARBA" id="ARBA00022692"/>
    </source>
</evidence>
<keyword evidence="4 6" id="KW-1133">Transmembrane helix</keyword>
<dbReference type="InterPro" id="IPR008922">
    <property type="entry name" value="Di-copper_centre_dom_sf"/>
</dbReference>
<gene>
    <name evidence="8" type="ORF">ARMOST_00466</name>
</gene>
<feature type="transmembrane region" description="Helical" evidence="6">
    <location>
        <begin position="325"/>
        <end position="346"/>
    </location>
</feature>
<keyword evidence="9" id="KW-1185">Reference proteome</keyword>
<dbReference type="EMBL" id="FUEG01000001">
    <property type="protein sequence ID" value="SJK97215.1"/>
    <property type="molecule type" value="Genomic_DNA"/>
</dbReference>
<dbReference type="SUPFAM" id="SSF48056">
    <property type="entry name" value="Di-copper centre-containing domain"/>
    <property type="match status" value="1"/>
</dbReference>
<name>A0A284QL89_ARMOS</name>
<dbReference type="Pfam" id="PF00264">
    <property type="entry name" value="Tyrosinase"/>
    <property type="match status" value="1"/>
</dbReference>
<sequence>MYENALKDKCGYKGTFPYWNWASDSNNVKMSTIFDPDPKSGLGGWGLPSQDVHVQDGGFGVYTTFRLSYPSYHPLRRNFTIQPFVGLPLQFFPDQELLANSSFTPEVVHDLVYGYVGDFKGFQTSFESFVTVDKVWYDWQNANELNQRAFEGGSVQVIDNVTVYKKYPNGGPPNLHMDSVTTGEGLFDDFVIRDVISTTDGILCYSYDAPDHHRCIWRPRSAWHVFTPQRLERDQGASGDQVIALRAVCTALEWCDPFILCSLPANIDEQRESMDTSTKAKLLPPKPDLTFTRPPKSKVALFFWRWRMWFESTFVLSMLEPWEKIMLLTIWFICSSFVLSALFRYICQDIGRVQQSVVYYLLGQEGDKTTIWYRVNKGVIGGNNEL</sequence>
<dbReference type="STRING" id="47428.A0A284QL89"/>
<comment type="subcellular location">
    <subcellularLocation>
        <location evidence="1">Endoplasmic reticulum membrane</location>
        <topology evidence="1">Multi-pass membrane protein</topology>
    </subcellularLocation>
</comment>
<organism evidence="8 9">
    <name type="scientific">Armillaria ostoyae</name>
    <name type="common">Armillaria root rot fungus</name>
    <dbReference type="NCBI Taxonomy" id="47428"/>
    <lineage>
        <taxon>Eukaryota</taxon>
        <taxon>Fungi</taxon>
        <taxon>Dikarya</taxon>
        <taxon>Basidiomycota</taxon>
        <taxon>Agaricomycotina</taxon>
        <taxon>Agaricomycetes</taxon>
        <taxon>Agaricomycetidae</taxon>
        <taxon>Agaricales</taxon>
        <taxon>Marasmiineae</taxon>
        <taxon>Physalacriaceae</taxon>
        <taxon>Armillaria</taxon>
    </lineage>
</organism>
<proteinExistence type="predicted"/>
<evidence type="ECO:0000256" key="3">
    <source>
        <dbReference type="ARBA" id="ARBA00022824"/>
    </source>
</evidence>
<dbReference type="InterPro" id="IPR002227">
    <property type="entry name" value="Tyrosinase_Cu-bd"/>
</dbReference>
<accession>A0A284QL89</accession>
<dbReference type="InterPro" id="IPR024512">
    <property type="entry name" value="Ser_palmitoyltrfase_ssu-like"/>
</dbReference>
<dbReference type="GO" id="GO:0005789">
    <property type="term" value="C:endoplasmic reticulum membrane"/>
    <property type="evidence" value="ECO:0007669"/>
    <property type="project" value="UniProtKB-SubCell"/>
</dbReference>
<keyword evidence="2 6" id="KW-0812">Transmembrane</keyword>
<dbReference type="AlphaFoldDB" id="A0A284QL89"/>
<reference evidence="9" key="1">
    <citation type="journal article" date="2017" name="Nat. Ecol. Evol.">
        <title>Genome expansion and lineage-specific genetic innovations in the forest pathogenic fungi Armillaria.</title>
        <authorList>
            <person name="Sipos G."/>
            <person name="Prasanna A.N."/>
            <person name="Walter M.C."/>
            <person name="O'Connor E."/>
            <person name="Balint B."/>
            <person name="Krizsan K."/>
            <person name="Kiss B."/>
            <person name="Hess J."/>
            <person name="Varga T."/>
            <person name="Slot J."/>
            <person name="Riley R."/>
            <person name="Boka B."/>
            <person name="Rigling D."/>
            <person name="Barry K."/>
            <person name="Lee J."/>
            <person name="Mihaltcheva S."/>
            <person name="LaButti K."/>
            <person name="Lipzen A."/>
            <person name="Waldron R."/>
            <person name="Moloney N.M."/>
            <person name="Sperisen C."/>
            <person name="Kredics L."/>
            <person name="Vagvoelgyi C."/>
            <person name="Patrignani A."/>
            <person name="Fitzpatrick D."/>
            <person name="Nagy I."/>
            <person name="Doyle S."/>
            <person name="Anderson J.B."/>
            <person name="Grigoriev I.V."/>
            <person name="Gueldener U."/>
            <person name="Muensterkoetter M."/>
            <person name="Nagy L.G."/>
        </authorList>
    </citation>
    <scope>NUCLEOTIDE SEQUENCE [LARGE SCALE GENOMIC DNA]</scope>
    <source>
        <strain evidence="9">C18/9</strain>
    </source>
</reference>
<dbReference type="OrthoDB" id="6132182at2759"/>
<protein>
    <recommendedName>
        <fullName evidence="7">Tyrosinase copper-binding domain-containing protein</fullName>
    </recommendedName>
</protein>
<evidence type="ECO:0000256" key="6">
    <source>
        <dbReference type="SAM" id="Phobius"/>
    </source>
</evidence>
<keyword evidence="5 6" id="KW-0472">Membrane</keyword>